<accession>A0ABD4XBK5</accession>
<reference evidence="1 2" key="1">
    <citation type="submission" date="2023-02" db="EMBL/GenBank/DDBJ databases">
        <title>Population genomics of bacteria associated with diatom.</title>
        <authorList>
            <person name="Xie J."/>
            <person name="Wang H."/>
        </authorList>
    </citation>
    <scope>NUCLEOTIDE SEQUENCE [LARGE SCALE GENOMIC DNA]</scope>
    <source>
        <strain evidence="1 2">PT47_8</strain>
    </source>
</reference>
<dbReference type="EMBL" id="JARCJK010000007">
    <property type="protein sequence ID" value="MDE4166855.1"/>
    <property type="molecule type" value="Genomic_DNA"/>
</dbReference>
<gene>
    <name evidence="1" type="ORF">PXK24_14240</name>
</gene>
<organism evidence="1 2">
    <name type="scientific">Phaeobacter gallaeciensis</name>
    <dbReference type="NCBI Taxonomy" id="60890"/>
    <lineage>
        <taxon>Bacteria</taxon>
        <taxon>Pseudomonadati</taxon>
        <taxon>Pseudomonadota</taxon>
        <taxon>Alphaproteobacteria</taxon>
        <taxon>Rhodobacterales</taxon>
        <taxon>Roseobacteraceae</taxon>
        <taxon>Phaeobacter</taxon>
    </lineage>
</organism>
<evidence type="ECO:0000313" key="1">
    <source>
        <dbReference type="EMBL" id="MDE4166855.1"/>
    </source>
</evidence>
<sequence>MSSNHWHSNPSQVFWVCKNLVAGRTLTHKTEIREVNGWRLAAVIHKLRAEYHWPIEDRYRGKDNIKHYWLRPGTDPQKLRYPPSAAHLLDEDAA</sequence>
<dbReference type="Proteomes" id="UP001218364">
    <property type="component" value="Unassembled WGS sequence"/>
</dbReference>
<protein>
    <recommendedName>
        <fullName evidence="3">Winged helix-turn helix domain-containing protein</fullName>
    </recommendedName>
</protein>
<dbReference type="RefSeq" id="WP_274844488.1">
    <property type="nucleotide sequence ID" value="NZ_JARCJM010000007.1"/>
</dbReference>
<proteinExistence type="predicted"/>
<evidence type="ECO:0000313" key="2">
    <source>
        <dbReference type="Proteomes" id="UP001218364"/>
    </source>
</evidence>
<evidence type="ECO:0008006" key="3">
    <source>
        <dbReference type="Google" id="ProtNLM"/>
    </source>
</evidence>
<name>A0ABD4XBK5_9RHOB</name>
<comment type="caution">
    <text evidence="1">The sequence shown here is derived from an EMBL/GenBank/DDBJ whole genome shotgun (WGS) entry which is preliminary data.</text>
</comment>
<dbReference type="AlphaFoldDB" id="A0ABD4XBK5"/>